<dbReference type="PANTHER" id="PTHR30346:SF29">
    <property type="entry name" value="LYSR SUBSTRATE-BINDING"/>
    <property type="match status" value="1"/>
</dbReference>
<dbReference type="CDD" id="cd05466">
    <property type="entry name" value="PBP2_LTTR_substrate"/>
    <property type="match status" value="1"/>
</dbReference>
<dbReference type="Pfam" id="PF00126">
    <property type="entry name" value="HTH_1"/>
    <property type="match status" value="1"/>
</dbReference>
<dbReference type="STRING" id="211114.SAMN04489726_0417"/>
<accession>A0A1G9RH34</accession>
<dbReference type="InterPro" id="IPR000847">
    <property type="entry name" value="LysR_HTH_N"/>
</dbReference>
<feature type="domain" description="HTH lysR-type" evidence="5">
    <location>
        <begin position="3"/>
        <end position="60"/>
    </location>
</feature>
<dbReference type="PANTHER" id="PTHR30346">
    <property type="entry name" value="TRANSCRIPTIONAL DUAL REGULATOR HCAR-RELATED"/>
    <property type="match status" value="1"/>
</dbReference>
<dbReference type="AlphaFoldDB" id="A0A1G9RH34"/>
<dbReference type="eggNOG" id="COG0583">
    <property type="taxonomic scope" value="Bacteria"/>
</dbReference>
<dbReference type="InterPro" id="IPR036388">
    <property type="entry name" value="WH-like_DNA-bd_sf"/>
</dbReference>
<evidence type="ECO:0000313" key="6">
    <source>
        <dbReference type="EMBL" id="SDM21745.1"/>
    </source>
</evidence>
<dbReference type="SUPFAM" id="SSF53850">
    <property type="entry name" value="Periplasmic binding protein-like II"/>
    <property type="match status" value="1"/>
</dbReference>
<evidence type="ECO:0000313" key="7">
    <source>
        <dbReference type="Proteomes" id="UP000183376"/>
    </source>
</evidence>
<sequence length="312" mass="33516">MVMTLQQLRYFLAVARTRHFTRAAEEAGVAQPSLSKQIRALEEELGAELFTRLRGNIALTPAGEALLPIAERILSDVDTASLEVGELAGLRRGRVRVGAPPSLCASIFADVLRRFHDSYPGIRLVVEEGGSQDLVGALDRGELDLALVIASEPRTPGPLTSTPILREDLVVASPAAGPAPTRRRHLRLAELRERPLVMFRQGYDLRQVTLDACHREGFEPVFAVEGGEMDAVLRFVEAGLGLAIVPSMVLAARPSLRGTPLAPPGMSRTIALAQRADTTPTNAGRAFRATLLDHFTATAGTLPPGVHPLLPS</sequence>
<evidence type="ECO:0000256" key="3">
    <source>
        <dbReference type="ARBA" id="ARBA00023125"/>
    </source>
</evidence>
<dbReference type="PROSITE" id="PS50931">
    <property type="entry name" value="HTH_LYSR"/>
    <property type="match status" value="1"/>
</dbReference>
<dbReference type="InterPro" id="IPR005119">
    <property type="entry name" value="LysR_subst-bd"/>
</dbReference>
<proteinExistence type="inferred from homology"/>
<dbReference type="Pfam" id="PF03466">
    <property type="entry name" value="LysR_substrate"/>
    <property type="match status" value="1"/>
</dbReference>
<keyword evidence="2" id="KW-0805">Transcription regulation</keyword>
<organism evidence="6 7">
    <name type="scientific">Allokutzneria albata</name>
    <name type="common">Kibdelosporangium albatum</name>
    <dbReference type="NCBI Taxonomy" id="211114"/>
    <lineage>
        <taxon>Bacteria</taxon>
        <taxon>Bacillati</taxon>
        <taxon>Actinomycetota</taxon>
        <taxon>Actinomycetes</taxon>
        <taxon>Pseudonocardiales</taxon>
        <taxon>Pseudonocardiaceae</taxon>
        <taxon>Allokutzneria</taxon>
    </lineage>
</organism>
<protein>
    <submittedName>
        <fullName evidence="6">DNA-binding transcriptional regulator, LysR family</fullName>
    </submittedName>
</protein>
<evidence type="ECO:0000256" key="1">
    <source>
        <dbReference type="ARBA" id="ARBA00009437"/>
    </source>
</evidence>
<name>A0A1G9RH34_ALLAB</name>
<evidence type="ECO:0000256" key="4">
    <source>
        <dbReference type="ARBA" id="ARBA00023163"/>
    </source>
</evidence>
<evidence type="ECO:0000259" key="5">
    <source>
        <dbReference type="PROSITE" id="PS50931"/>
    </source>
</evidence>
<dbReference type="InterPro" id="IPR036390">
    <property type="entry name" value="WH_DNA-bd_sf"/>
</dbReference>
<evidence type="ECO:0000256" key="2">
    <source>
        <dbReference type="ARBA" id="ARBA00023015"/>
    </source>
</evidence>
<dbReference type="FunFam" id="1.10.10.10:FF:000001">
    <property type="entry name" value="LysR family transcriptional regulator"/>
    <property type="match status" value="1"/>
</dbReference>
<dbReference type="Gene3D" id="3.40.190.290">
    <property type="match status" value="1"/>
</dbReference>
<dbReference type="Gene3D" id="1.10.10.10">
    <property type="entry name" value="Winged helix-like DNA-binding domain superfamily/Winged helix DNA-binding domain"/>
    <property type="match status" value="1"/>
</dbReference>
<dbReference type="GO" id="GO:0003677">
    <property type="term" value="F:DNA binding"/>
    <property type="evidence" value="ECO:0007669"/>
    <property type="project" value="UniProtKB-KW"/>
</dbReference>
<reference evidence="6 7" key="1">
    <citation type="submission" date="2016-10" db="EMBL/GenBank/DDBJ databases">
        <authorList>
            <person name="de Groot N.N."/>
        </authorList>
    </citation>
    <scope>NUCLEOTIDE SEQUENCE [LARGE SCALE GENOMIC DNA]</scope>
    <source>
        <strain evidence="6 7">DSM 44149</strain>
    </source>
</reference>
<dbReference type="EMBL" id="LT629701">
    <property type="protein sequence ID" value="SDM21745.1"/>
    <property type="molecule type" value="Genomic_DNA"/>
</dbReference>
<keyword evidence="7" id="KW-1185">Reference proteome</keyword>
<dbReference type="Proteomes" id="UP000183376">
    <property type="component" value="Chromosome I"/>
</dbReference>
<keyword evidence="3 6" id="KW-0238">DNA-binding</keyword>
<dbReference type="PRINTS" id="PR00039">
    <property type="entry name" value="HTHLYSR"/>
</dbReference>
<gene>
    <name evidence="6" type="ORF">SAMN04489726_0417</name>
</gene>
<keyword evidence="4" id="KW-0804">Transcription</keyword>
<dbReference type="GO" id="GO:0003700">
    <property type="term" value="F:DNA-binding transcription factor activity"/>
    <property type="evidence" value="ECO:0007669"/>
    <property type="project" value="InterPro"/>
</dbReference>
<dbReference type="SUPFAM" id="SSF46785">
    <property type="entry name" value="Winged helix' DNA-binding domain"/>
    <property type="match status" value="1"/>
</dbReference>
<comment type="similarity">
    <text evidence="1">Belongs to the LysR transcriptional regulatory family.</text>
</comment>
<dbReference type="GO" id="GO:0032993">
    <property type="term" value="C:protein-DNA complex"/>
    <property type="evidence" value="ECO:0007669"/>
    <property type="project" value="TreeGrafter"/>
</dbReference>